<dbReference type="AlphaFoldDB" id="A0A2A6D297"/>
<dbReference type="EnsemblMetazoa" id="PPA46037.1">
    <property type="protein sequence ID" value="PPA46037.1"/>
    <property type="gene ID" value="WBGene00284406"/>
</dbReference>
<reference evidence="1" key="2">
    <citation type="submission" date="2022-06" db="UniProtKB">
        <authorList>
            <consortium name="EnsemblMetazoa"/>
        </authorList>
    </citation>
    <scope>IDENTIFICATION</scope>
    <source>
        <strain evidence="1">PS312</strain>
    </source>
</reference>
<accession>A0A2A6D297</accession>
<evidence type="ECO:0000313" key="2">
    <source>
        <dbReference type="Proteomes" id="UP000005239"/>
    </source>
</evidence>
<reference evidence="2" key="1">
    <citation type="journal article" date="2008" name="Nat. Genet.">
        <title>The Pristionchus pacificus genome provides a unique perspective on nematode lifestyle and parasitism.</title>
        <authorList>
            <person name="Dieterich C."/>
            <person name="Clifton S.W."/>
            <person name="Schuster L.N."/>
            <person name="Chinwalla A."/>
            <person name="Delehaunty K."/>
            <person name="Dinkelacker I."/>
            <person name="Fulton L."/>
            <person name="Fulton R."/>
            <person name="Godfrey J."/>
            <person name="Minx P."/>
            <person name="Mitreva M."/>
            <person name="Roeseler W."/>
            <person name="Tian H."/>
            <person name="Witte H."/>
            <person name="Yang S.P."/>
            <person name="Wilson R.K."/>
            <person name="Sommer R.J."/>
        </authorList>
    </citation>
    <scope>NUCLEOTIDE SEQUENCE [LARGE SCALE GENOMIC DNA]</scope>
    <source>
        <strain evidence="2">PS312</strain>
    </source>
</reference>
<accession>A0A8R1V1F3</accession>
<keyword evidence="2" id="KW-1185">Reference proteome</keyword>
<protein>
    <submittedName>
        <fullName evidence="1">Uncharacterized protein</fullName>
    </submittedName>
</protein>
<evidence type="ECO:0000313" key="1">
    <source>
        <dbReference type="EnsemblMetazoa" id="PPA46037.1"/>
    </source>
</evidence>
<name>A0A2A6D297_PRIPA</name>
<proteinExistence type="predicted"/>
<dbReference type="Proteomes" id="UP000005239">
    <property type="component" value="Unassembled WGS sequence"/>
</dbReference>
<organism evidence="1 2">
    <name type="scientific">Pristionchus pacificus</name>
    <name type="common">Parasitic nematode worm</name>
    <dbReference type="NCBI Taxonomy" id="54126"/>
    <lineage>
        <taxon>Eukaryota</taxon>
        <taxon>Metazoa</taxon>
        <taxon>Ecdysozoa</taxon>
        <taxon>Nematoda</taxon>
        <taxon>Chromadorea</taxon>
        <taxon>Rhabditida</taxon>
        <taxon>Rhabditina</taxon>
        <taxon>Diplogasteromorpha</taxon>
        <taxon>Diplogasteroidea</taxon>
        <taxon>Neodiplogasteridae</taxon>
        <taxon>Pristionchus</taxon>
    </lineage>
</organism>
<gene>
    <name evidence="1" type="primary">WBGene00284406</name>
</gene>
<sequence>MGEHRPTIRLQISYFRNYVEGYKILSEGSRLNATDAAAQPGMICGIIPIVGIVGIPTDRHEGTHRF</sequence>